<dbReference type="PANTHER" id="PTHR43877">
    <property type="entry name" value="AMINOALKYLPHOSPHONATE N-ACETYLTRANSFERASE-RELATED-RELATED"/>
    <property type="match status" value="1"/>
</dbReference>
<dbReference type="CDD" id="cd04301">
    <property type="entry name" value="NAT_SF"/>
    <property type="match status" value="1"/>
</dbReference>
<keyword evidence="2" id="KW-0012">Acyltransferase</keyword>
<evidence type="ECO:0000256" key="1">
    <source>
        <dbReference type="ARBA" id="ARBA00022679"/>
    </source>
</evidence>
<dbReference type="PANTHER" id="PTHR43877:SF2">
    <property type="entry name" value="AMINOALKYLPHOSPHONATE N-ACETYLTRANSFERASE-RELATED"/>
    <property type="match status" value="1"/>
</dbReference>
<comment type="caution">
    <text evidence="4">The sequence shown here is derived from an EMBL/GenBank/DDBJ whole genome shotgun (WGS) entry which is preliminary data.</text>
</comment>
<evidence type="ECO:0000313" key="4">
    <source>
        <dbReference type="EMBL" id="MCH5598815.1"/>
    </source>
</evidence>
<gene>
    <name evidence="4" type="ORF">MKP09_13320</name>
</gene>
<dbReference type="Gene3D" id="3.40.630.30">
    <property type="match status" value="1"/>
</dbReference>
<dbReference type="InterPro" id="IPR050832">
    <property type="entry name" value="Bact_Acetyltransf"/>
</dbReference>
<keyword evidence="5" id="KW-1185">Reference proteome</keyword>
<reference evidence="4 5" key="1">
    <citation type="submission" date="2022-02" db="EMBL/GenBank/DDBJ databases">
        <authorList>
            <person name="Min J."/>
        </authorList>
    </citation>
    <scope>NUCLEOTIDE SEQUENCE [LARGE SCALE GENOMIC DNA]</scope>
    <source>
        <strain evidence="4 5">GR10-1</strain>
    </source>
</reference>
<proteinExistence type="predicted"/>
<dbReference type="InterPro" id="IPR000182">
    <property type="entry name" value="GNAT_dom"/>
</dbReference>
<evidence type="ECO:0000313" key="5">
    <source>
        <dbReference type="Proteomes" id="UP001202248"/>
    </source>
</evidence>
<dbReference type="Proteomes" id="UP001202248">
    <property type="component" value="Unassembled WGS sequence"/>
</dbReference>
<dbReference type="RefSeq" id="WP_240830484.1">
    <property type="nucleotide sequence ID" value="NZ_JAKWBL010000002.1"/>
</dbReference>
<dbReference type="Pfam" id="PF00583">
    <property type="entry name" value="Acetyltransf_1"/>
    <property type="match status" value="1"/>
</dbReference>
<protein>
    <submittedName>
        <fullName evidence="4">GNAT family N-acetyltransferase</fullName>
    </submittedName>
</protein>
<dbReference type="PROSITE" id="PS51186">
    <property type="entry name" value="GNAT"/>
    <property type="match status" value="1"/>
</dbReference>
<dbReference type="SUPFAM" id="SSF55729">
    <property type="entry name" value="Acyl-CoA N-acyltransferases (Nat)"/>
    <property type="match status" value="1"/>
</dbReference>
<name>A0ABS9SKD8_9BACT</name>
<dbReference type="EMBL" id="JAKWBL010000002">
    <property type="protein sequence ID" value="MCH5598815.1"/>
    <property type="molecule type" value="Genomic_DNA"/>
</dbReference>
<evidence type="ECO:0000256" key="2">
    <source>
        <dbReference type="ARBA" id="ARBA00023315"/>
    </source>
</evidence>
<dbReference type="InterPro" id="IPR016181">
    <property type="entry name" value="Acyl_CoA_acyltransferase"/>
</dbReference>
<sequence length="151" mass="17265">MITIRKASIDDLSVLLEFEQGIVEAERPYDSTMIEAHFHYYDIEEMLKREDCAIVVAEVDGQLVASGSARIQKGKPYNNFNSYAFLGFMYVSPAFRGQGLNQKIVDSLLEWSQSKGLTEVRLQVYSENNNAIRAYEKIGFKPILTEMRLIK</sequence>
<evidence type="ECO:0000259" key="3">
    <source>
        <dbReference type="PROSITE" id="PS51186"/>
    </source>
</evidence>
<feature type="domain" description="N-acetyltransferase" evidence="3">
    <location>
        <begin position="2"/>
        <end position="151"/>
    </location>
</feature>
<keyword evidence="1" id="KW-0808">Transferase</keyword>
<accession>A0ABS9SKD8</accession>
<organism evidence="4 5">
    <name type="scientific">Niabella ginsengisoli</name>
    <dbReference type="NCBI Taxonomy" id="522298"/>
    <lineage>
        <taxon>Bacteria</taxon>
        <taxon>Pseudomonadati</taxon>
        <taxon>Bacteroidota</taxon>
        <taxon>Chitinophagia</taxon>
        <taxon>Chitinophagales</taxon>
        <taxon>Chitinophagaceae</taxon>
        <taxon>Niabella</taxon>
    </lineage>
</organism>